<dbReference type="Proteomes" id="UP000028534">
    <property type="component" value="Unassembled WGS sequence"/>
</dbReference>
<dbReference type="STRING" id="13690.AX777_17970"/>
<protein>
    <submittedName>
        <fullName evidence="3">CAAX amino terminal protease family</fullName>
    </submittedName>
</protein>
<keyword evidence="1" id="KW-0472">Membrane</keyword>
<dbReference type="EMBL" id="JGVR01000009">
    <property type="protein sequence ID" value="KEZ19346.1"/>
    <property type="molecule type" value="Genomic_DNA"/>
</dbReference>
<keyword evidence="3" id="KW-0645">Protease</keyword>
<feature type="domain" description="CAAX prenyl protease 2/Lysostaphin resistance protein A-like" evidence="2">
    <location>
        <begin position="133"/>
        <end position="233"/>
    </location>
</feature>
<gene>
    <name evidence="3" type="ORF">CP98_01865</name>
</gene>
<dbReference type="PATRIC" id="fig|13690.10.peg.1920"/>
<dbReference type="InterPro" id="IPR003675">
    <property type="entry name" value="Rce1/LyrA-like_dom"/>
</dbReference>
<feature type="transmembrane region" description="Helical" evidence="1">
    <location>
        <begin position="99"/>
        <end position="122"/>
    </location>
</feature>
<keyword evidence="1" id="KW-0812">Transmembrane</keyword>
<keyword evidence="3" id="KW-0378">Hydrolase</keyword>
<feature type="transmembrane region" description="Helical" evidence="1">
    <location>
        <begin position="165"/>
        <end position="187"/>
    </location>
</feature>
<name>A0A084EN04_SPHYA</name>
<evidence type="ECO:0000313" key="3">
    <source>
        <dbReference type="EMBL" id="KEZ19346.1"/>
    </source>
</evidence>
<organism evidence="3 4">
    <name type="scientific">Sphingobium yanoikuyae</name>
    <name type="common">Sphingomonas yanoikuyae</name>
    <dbReference type="NCBI Taxonomy" id="13690"/>
    <lineage>
        <taxon>Bacteria</taxon>
        <taxon>Pseudomonadati</taxon>
        <taxon>Pseudomonadota</taxon>
        <taxon>Alphaproteobacteria</taxon>
        <taxon>Sphingomonadales</taxon>
        <taxon>Sphingomonadaceae</taxon>
        <taxon>Sphingobium</taxon>
    </lineage>
</organism>
<comment type="caution">
    <text evidence="3">The sequence shown here is derived from an EMBL/GenBank/DDBJ whole genome shotgun (WGS) entry which is preliminary data.</text>
</comment>
<dbReference type="GO" id="GO:0080120">
    <property type="term" value="P:CAAX-box protein maturation"/>
    <property type="evidence" value="ECO:0007669"/>
    <property type="project" value="UniProtKB-ARBA"/>
</dbReference>
<dbReference type="GO" id="GO:0004175">
    <property type="term" value="F:endopeptidase activity"/>
    <property type="evidence" value="ECO:0007669"/>
    <property type="project" value="UniProtKB-ARBA"/>
</dbReference>
<sequence length="238" mass="25688">MNGVIGLLGTLALLLAAGGAIGLIDRRGFRPGWLLVAAALVAANDALLTRAYRHIPDLIPAADWNWQGKLLALALTLLIAALPAFGWKRVGLTLRQARGSLTAALPVALLYCAFFTALALYFPDDPSDAEEIAFQLTMPGLEEEPFYRGILLFALDRAFSRRVRFLGVDWGWGALLSCGLFGLAHAFGYSGGHFSFDPMVMALTAIPSLLAVWLRLRTGSLLLPILLHNFGNAISLML</sequence>
<keyword evidence="1" id="KW-1133">Transmembrane helix</keyword>
<dbReference type="AlphaFoldDB" id="A0A084EN04"/>
<dbReference type="NCBIfam" id="NF047635">
    <property type="entry name" value="CPBP_Sphingo"/>
    <property type="match status" value="1"/>
</dbReference>
<accession>A0A084EN04</accession>
<evidence type="ECO:0000259" key="2">
    <source>
        <dbReference type="Pfam" id="PF02517"/>
    </source>
</evidence>
<feature type="transmembrane region" description="Helical" evidence="1">
    <location>
        <begin position="70"/>
        <end position="87"/>
    </location>
</feature>
<evidence type="ECO:0000256" key="1">
    <source>
        <dbReference type="SAM" id="Phobius"/>
    </source>
</evidence>
<dbReference type="GO" id="GO:0006508">
    <property type="term" value="P:proteolysis"/>
    <property type="evidence" value="ECO:0007669"/>
    <property type="project" value="UniProtKB-KW"/>
</dbReference>
<evidence type="ECO:0000313" key="4">
    <source>
        <dbReference type="Proteomes" id="UP000028534"/>
    </source>
</evidence>
<feature type="transmembrane region" description="Helical" evidence="1">
    <location>
        <begin position="32"/>
        <end position="49"/>
    </location>
</feature>
<dbReference type="Pfam" id="PF02517">
    <property type="entry name" value="Rce1-like"/>
    <property type="match status" value="1"/>
</dbReference>
<proteinExistence type="predicted"/>
<dbReference type="eggNOG" id="COG1266">
    <property type="taxonomic scope" value="Bacteria"/>
</dbReference>
<reference evidence="3 4" key="1">
    <citation type="submission" date="2014-03" db="EMBL/GenBank/DDBJ databases">
        <title>Genome sequence of Sphingobium yanoikuyae B1.</title>
        <authorList>
            <person name="Gan H.M."/>
            <person name="Gan H.Y."/>
            <person name="Savka M.A."/>
        </authorList>
    </citation>
    <scope>NUCLEOTIDE SEQUENCE [LARGE SCALE GENOMIC DNA]</scope>
    <source>
        <strain evidence="3 4">B1</strain>
    </source>
</reference>
<dbReference type="RefSeq" id="WP_037518894.1">
    <property type="nucleotide sequence ID" value="NZ_JGVR01000009.1"/>
</dbReference>